<proteinExistence type="predicted"/>
<keyword evidence="2" id="KW-1185">Reference proteome</keyword>
<dbReference type="AlphaFoldDB" id="A0AAE0GVN3"/>
<gene>
    <name evidence="1" type="ORF">CYMTET_7358</name>
</gene>
<dbReference type="Proteomes" id="UP001190700">
    <property type="component" value="Unassembled WGS sequence"/>
</dbReference>
<accession>A0AAE0GVN3</accession>
<sequence length="207" mass="22592">MLEVLVDVEHNEFLYEQKSKPAGERRGQKYACSVAAHVSTVAEANMYDLVEHHCNVKPDGSEARGLYEKAVKALTLLQLADTKAAYSPQAAEYLGMVPDDAQYIAACGELHDESVNSTVEATNFANNYVRQEFATGVHLTVTLLTLVKECARRFYENKGNAHAATGPLHSAMLRKLEDVAEKAATINSGVSFVSRNVKSVARVESTS</sequence>
<dbReference type="EMBL" id="LGRX02002008">
    <property type="protein sequence ID" value="KAK3285015.1"/>
    <property type="molecule type" value="Genomic_DNA"/>
</dbReference>
<evidence type="ECO:0000313" key="1">
    <source>
        <dbReference type="EMBL" id="KAK3285015.1"/>
    </source>
</evidence>
<comment type="caution">
    <text evidence="1">The sequence shown here is derived from an EMBL/GenBank/DDBJ whole genome shotgun (WGS) entry which is preliminary data.</text>
</comment>
<evidence type="ECO:0000313" key="2">
    <source>
        <dbReference type="Proteomes" id="UP001190700"/>
    </source>
</evidence>
<protein>
    <submittedName>
        <fullName evidence="1">Uncharacterized protein</fullName>
    </submittedName>
</protein>
<organism evidence="1 2">
    <name type="scientific">Cymbomonas tetramitiformis</name>
    <dbReference type="NCBI Taxonomy" id="36881"/>
    <lineage>
        <taxon>Eukaryota</taxon>
        <taxon>Viridiplantae</taxon>
        <taxon>Chlorophyta</taxon>
        <taxon>Pyramimonadophyceae</taxon>
        <taxon>Pyramimonadales</taxon>
        <taxon>Pyramimonadaceae</taxon>
        <taxon>Cymbomonas</taxon>
    </lineage>
</organism>
<name>A0AAE0GVN3_9CHLO</name>
<reference evidence="1 2" key="1">
    <citation type="journal article" date="2015" name="Genome Biol. Evol.">
        <title>Comparative Genomics of a Bacterivorous Green Alga Reveals Evolutionary Causalities and Consequences of Phago-Mixotrophic Mode of Nutrition.</title>
        <authorList>
            <person name="Burns J.A."/>
            <person name="Paasch A."/>
            <person name="Narechania A."/>
            <person name="Kim E."/>
        </authorList>
    </citation>
    <scope>NUCLEOTIDE SEQUENCE [LARGE SCALE GENOMIC DNA]</scope>
    <source>
        <strain evidence="1 2">PLY_AMNH</strain>
    </source>
</reference>